<dbReference type="GO" id="GO:0009307">
    <property type="term" value="P:DNA restriction-modification system"/>
    <property type="evidence" value="ECO:0007669"/>
    <property type="project" value="UniProtKB-KW"/>
</dbReference>
<dbReference type="InterPro" id="IPR044946">
    <property type="entry name" value="Restrct_endonuc_typeI_TRD_sf"/>
</dbReference>
<organism evidence="5">
    <name type="scientific">uncultured Thiotrichaceae bacterium</name>
    <dbReference type="NCBI Taxonomy" id="298394"/>
    <lineage>
        <taxon>Bacteria</taxon>
        <taxon>Pseudomonadati</taxon>
        <taxon>Pseudomonadota</taxon>
        <taxon>Gammaproteobacteria</taxon>
        <taxon>Thiotrichales</taxon>
        <taxon>Thiotrichaceae</taxon>
        <taxon>environmental samples</taxon>
    </lineage>
</organism>
<name>A0A6S6RYR1_9GAMM</name>
<evidence type="ECO:0000259" key="4">
    <source>
        <dbReference type="Pfam" id="PF01420"/>
    </source>
</evidence>
<proteinExistence type="inferred from homology"/>
<evidence type="ECO:0000256" key="1">
    <source>
        <dbReference type="ARBA" id="ARBA00010923"/>
    </source>
</evidence>
<gene>
    <name evidence="5" type="ORF">HELGO_WM70389</name>
</gene>
<dbReference type="EC" id="3.1.21.3" evidence="5"/>
<sequence>MITLSKCRLDSVCDFVNGGAWNESEYTESGLPVLKVSNFNANSFSIDNVSYLSVDASEKYKKHRLKKGDLVVATVGSHQSLVNSAAGRTIAVNGNTAGFYLNQNAVYIRVRDSSLLDQTYLSYVGESENFRHYIQVRGKGAANQMRIAIGDIKSYPIVLPPLPTQQKIAQILSAYDDLIENNLKRIKLLEETAQLTYEEWFVRMKFPGHEDVAVDAETGLPEGWVKKSLTDECDLTMGQSPKSDFYNEEQNGLPFHQGVKDYGFRFPENKTWSTEGSRIAEKGDILFSVRAPVGRLNIS</sequence>
<dbReference type="GO" id="GO:0009035">
    <property type="term" value="F:type I site-specific deoxyribonuclease activity"/>
    <property type="evidence" value="ECO:0007669"/>
    <property type="project" value="UniProtKB-EC"/>
</dbReference>
<evidence type="ECO:0000256" key="2">
    <source>
        <dbReference type="ARBA" id="ARBA00022747"/>
    </source>
</evidence>
<keyword evidence="2" id="KW-0680">Restriction system</keyword>
<accession>A0A6S6RYR1</accession>
<keyword evidence="3" id="KW-0238">DNA-binding</keyword>
<dbReference type="Pfam" id="PF01420">
    <property type="entry name" value="Methylase_S"/>
    <property type="match status" value="1"/>
</dbReference>
<dbReference type="InterPro" id="IPR000055">
    <property type="entry name" value="Restrct_endonuc_typeI_TRD"/>
</dbReference>
<dbReference type="AlphaFoldDB" id="A0A6S6RYR1"/>
<dbReference type="PANTHER" id="PTHR30408:SF13">
    <property type="entry name" value="TYPE I RESTRICTION ENZYME HINDI SPECIFICITY SUBUNIT"/>
    <property type="match status" value="1"/>
</dbReference>
<evidence type="ECO:0000256" key="3">
    <source>
        <dbReference type="ARBA" id="ARBA00023125"/>
    </source>
</evidence>
<feature type="domain" description="Type I restriction modification DNA specificity" evidence="4">
    <location>
        <begin position="6"/>
        <end position="190"/>
    </location>
</feature>
<dbReference type="GO" id="GO:0003677">
    <property type="term" value="F:DNA binding"/>
    <property type="evidence" value="ECO:0007669"/>
    <property type="project" value="UniProtKB-KW"/>
</dbReference>
<reference evidence="5" key="1">
    <citation type="submission" date="2020-01" db="EMBL/GenBank/DDBJ databases">
        <authorList>
            <person name="Meier V. D."/>
            <person name="Meier V D."/>
        </authorList>
    </citation>
    <scope>NUCLEOTIDE SEQUENCE</scope>
    <source>
        <strain evidence="5">HLG_WM_MAG_09</strain>
    </source>
</reference>
<dbReference type="PANTHER" id="PTHR30408">
    <property type="entry name" value="TYPE-1 RESTRICTION ENZYME ECOKI SPECIFICITY PROTEIN"/>
    <property type="match status" value="1"/>
</dbReference>
<dbReference type="InterPro" id="IPR052021">
    <property type="entry name" value="Type-I_RS_S_subunit"/>
</dbReference>
<dbReference type="SUPFAM" id="SSF116734">
    <property type="entry name" value="DNA methylase specificity domain"/>
    <property type="match status" value="2"/>
</dbReference>
<evidence type="ECO:0000313" key="5">
    <source>
        <dbReference type="EMBL" id="CAA6801231.1"/>
    </source>
</evidence>
<comment type="similarity">
    <text evidence="1">Belongs to the type-I restriction system S methylase family.</text>
</comment>
<dbReference type="EMBL" id="CACVAT010000030">
    <property type="protein sequence ID" value="CAA6801231.1"/>
    <property type="molecule type" value="Genomic_DNA"/>
</dbReference>
<keyword evidence="5" id="KW-0378">Hydrolase</keyword>
<protein>
    <submittedName>
        <fullName evidence="5">Type I restriction-modification system, specificity subunit S (EC)</fullName>
        <ecNumber evidence="5">3.1.21.3</ecNumber>
    </submittedName>
</protein>
<dbReference type="Gene3D" id="3.90.220.20">
    <property type="entry name" value="DNA methylase specificity domains"/>
    <property type="match status" value="2"/>
</dbReference>
<dbReference type="CDD" id="cd17512">
    <property type="entry name" value="RMtype1_S_BceB55ORF5615P-TRD2-CR2_like"/>
    <property type="match status" value="1"/>
</dbReference>